<gene>
    <name evidence="1" type="ORF">S01H4_64777</name>
    <name evidence="2" type="ORF">S01H4_64778</name>
</gene>
<evidence type="ECO:0000313" key="1">
    <source>
        <dbReference type="EMBL" id="GAH13568.1"/>
    </source>
</evidence>
<sequence>MKDIIAIEKELLKLTASVEKNSQHPLAEAIVR</sequence>
<dbReference type="SUPFAM" id="SSF81660">
    <property type="entry name" value="Metal cation-transporting ATPase, ATP-binding domain N"/>
    <property type="match status" value="1"/>
</dbReference>
<name>X1EY95_9ZZZZ</name>
<dbReference type="Gene3D" id="3.40.1110.10">
    <property type="entry name" value="Calcium-transporting ATPase, cytoplasmic domain N"/>
    <property type="match status" value="1"/>
</dbReference>
<dbReference type="EMBL" id="BART01039399">
    <property type="protein sequence ID" value="GAH13568.1"/>
    <property type="molecule type" value="Genomic_DNA"/>
</dbReference>
<dbReference type="InterPro" id="IPR023299">
    <property type="entry name" value="ATPase_P-typ_cyto_dom_N"/>
</dbReference>
<feature type="non-terminal residue" evidence="1">
    <location>
        <position position="32"/>
    </location>
</feature>
<accession>X1EY95</accession>
<comment type="caution">
    <text evidence="1">The sequence shown here is derived from an EMBL/GenBank/DDBJ whole genome shotgun (WGS) entry which is preliminary data.</text>
</comment>
<dbReference type="GO" id="GO:0000166">
    <property type="term" value="F:nucleotide binding"/>
    <property type="evidence" value="ECO:0007669"/>
    <property type="project" value="InterPro"/>
</dbReference>
<dbReference type="AlphaFoldDB" id="X1EY95"/>
<organism evidence="1">
    <name type="scientific">marine sediment metagenome</name>
    <dbReference type="NCBI Taxonomy" id="412755"/>
    <lineage>
        <taxon>unclassified sequences</taxon>
        <taxon>metagenomes</taxon>
        <taxon>ecological metagenomes</taxon>
    </lineage>
</organism>
<protein>
    <submittedName>
        <fullName evidence="1">Uncharacterized protein</fullName>
    </submittedName>
</protein>
<proteinExistence type="predicted"/>
<reference evidence="1" key="1">
    <citation type="journal article" date="2014" name="Front. Microbiol.">
        <title>High frequency of phylogenetically diverse reductive dehalogenase-homologous genes in deep subseafloor sedimentary metagenomes.</title>
        <authorList>
            <person name="Kawai M."/>
            <person name="Futagami T."/>
            <person name="Toyoda A."/>
            <person name="Takaki Y."/>
            <person name="Nishi S."/>
            <person name="Hori S."/>
            <person name="Arai W."/>
            <person name="Tsubouchi T."/>
            <person name="Morono Y."/>
            <person name="Uchiyama I."/>
            <person name="Ito T."/>
            <person name="Fujiyama A."/>
            <person name="Inagaki F."/>
            <person name="Takami H."/>
        </authorList>
    </citation>
    <scope>NUCLEOTIDE SEQUENCE</scope>
    <source>
        <strain evidence="1">Expedition CK06-06</strain>
    </source>
</reference>
<evidence type="ECO:0000313" key="2">
    <source>
        <dbReference type="EMBL" id="GAH13571.1"/>
    </source>
</evidence>
<dbReference type="EMBL" id="BART01039399">
    <property type="protein sequence ID" value="GAH13571.1"/>
    <property type="molecule type" value="Genomic_DNA"/>
</dbReference>